<feature type="compositionally biased region" description="Low complexity" evidence="2">
    <location>
        <begin position="208"/>
        <end position="228"/>
    </location>
</feature>
<dbReference type="Pfam" id="PF04847">
    <property type="entry name" value="Calcipressin"/>
    <property type="match status" value="1"/>
</dbReference>
<protein>
    <submittedName>
        <fullName evidence="3">Calcipressin-domain-containing protein</fullName>
    </submittedName>
</protein>
<proteinExistence type="inferred from homology"/>
<dbReference type="GO" id="GO:0019722">
    <property type="term" value="P:calcium-mediated signaling"/>
    <property type="evidence" value="ECO:0007669"/>
    <property type="project" value="InterPro"/>
</dbReference>
<dbReference type="PANTHER" id="PTHR10300">
    <property type="entry name" value="CALCIPRESSIN"/>
    <property type="match status" value="1"/>
</dbReference>
<feature type="region of interest" description="Disordered" evidence="2">
    <location>
        <begin position="261"/>
        <end position="280"/>
    </location>
</feature>
<dbReference type="GO" id="GO:0005634">
    <property type="term" value="C:nucleus"/>
    <property type="evidence" value="ECO:0007669"/>
    <property type="project" value="TreeGrafter"/>
</dbReference>
<dbReference type="InterPro" id="IPR012677">
    <property type="entry name" value="Nucleotide-bd_a/b_plait_sf"/>
</dbReference>
<dbReference type="GO" id="GO:0005737">
    <property type="term" value="C:cytoplasm"/>
    <property type="evidence" value="ECO:0007669"/>
    <property type="project" value="TreeGrafter"/>
</dbReference>
<evidence type="ECO:0000313" key="3">
    <source>
        <dbReference type="EMBL" id="ORZ06694.1"/>
    </source>
</evidence>
<sequence length="280" mass="31524">MPTSIATNTLIIPNIPHSFFDSDHALQTIRSQWETFGELHELIPMKGFGRLMVIYTDTQCAITAKKHMDQATLYWLDHHEDKHQVRILGLTTEEHNNDDTNFINTISSATFSDSSLHEVQVRVYFGQHNPINPDPASLSLQVPDLGRTLLISPPCDPSHQWQQRIESPPNKAILASDLLRALTTVDDMDDIDMELDDHFTLDDGEPLSIQTSSTSFQSTTDFSSTSSSPQLETPTLQLSFQHESLPTIMIQDMDGSLLLQHQQKTTRQRPSATPRPPILT</sequence>
<dbReference type="GO" id="GO:0003676">
    <property type="term" value="F:nucleic acid binding"/>
    <property type="evidence" value="ECO:0007669"/>
    <property type="project" value="InterPro"/>
</dbReference>
<evidence type="ECO:0000256" key="1">
    <source>
        <dbReference type="ARBA" id="ARBA00008209"/>
    </source>
</evidence>
<dbReference type="GO" id="GO:0008597">
    <property type="term" value="F:calcium-dependent protein serine/threonine phosphatase regulator activity"/>
    <property type="evidence" value="ECO:0007669"/>
    <property type="project" value="TreeGrafter"/>
</dbReference>
<dbReference type="EMBL" id="MCGE01000038">
    <property type="protein sequence ID" value="ORZ06694.1"/>
    <property type="molecule type" value="Genomic_DNA"/>
</dbReference>
<dbReference type="AlphaFoldDB" id="A0A1X2I1Y7"/>
<dbReference type="Gene3D" id="3.30.70.330">
    <property type="match status" value="1"/>
</dbReference>
<comment type="caution">
    <text evidence="3">The sequence shown here is derived from an EMBL/GenBank/DDBJ whole genome shotgun (WGS) entry which is preliminary data.</text>
</comment>
<feature type="region of interest" description="Disordered" evidence="2">
    <location>
        <begin position="202"/>
        <end position="234"/>
    </location>
</feature>
<name>A0A1X2I1Y7_9FUNG</name>
<dbReference type="InterPro" id="IPR006931">
    <property type="entry name" value="Calcipressin"/>
</dbReference>
<dbReference type="SUPFAM" id="SSF54928">
    <property type="entry name" value="RNA-binding domain, RBD"/>
    <property type="match status" value="1"/>
</dbReference>
<evidence type="ECO:0000313" key="4">
    <source>
        <dbReference type="Proteomes" id="UP000193560"/>
    </source>
</evidence>
<comment type="similarity">
    <text evidence="1">Belongs to the RCAN family.</text>
</comment>
<evidence type="ECO:0000256" key="2">
    <source>
        <dbReference type="SAM" id="MobiDB-lite"/>
    </source>
</evidence>
<keyword evidence="4" id="KW-1185">Reference proteome</keyword>
<accession>A0A1X2I1Y7</accession>
<feature type="compositionally biased region" description="Polar residues" evidence="2">
    <location>
        <begin position="261"/>
        <end position="271"/>
    </location>
</feature>
<dbReference type="Proteomes" id="UP000193560">
    <property type="component" value="Unassembled WGS sequence"/>
</dbReference>
<gene>
    <name evidence="3" type="ORF">BCR42DRAFT_361028</name>
</gene>
<dbReference type="STRING" id="90262.A0A1X2I1Y7"/>
<dbReference type="OrthoDB" id="17212at2759"/>
<dbReference type="InterPro" id="IPR035979">
    <property type="entry name" value="RBD_domain_sf"/>
</dbReference>
<dbReference type="PANTHER" id="PTHR10300:SF14">
    <property type="entry name" value="PROTEIN SARAH"/>
    <property type="match status" value="1"/>
</dbReference>
<reference evidence="3 4" key="1">
    <citation type="submission" date="2016-07" db="EMBL/GenBank/DDBJ databases">
        <title>Pervasive Adenine N6-methylation of Active Genes in Fungi.</title>
        <authorList>
            <consortium name="DOE Joint Genome Institute"/>
            <person name="Mondo S.J."/>
            <person name="Dannebaum R.O."/>
            <person name="Kuo R.C."/>
            <person name="Labutti K."/>
            <person name="Haridas S."/>
            <person name="Kuo A."/>
            <person name="Salamov A."/>
            <person name="Ahrendt S.R."/>
            <person name="Lipzen A."/>
            <person name="Sullivan W."/>
            <person name="Andreopoulos W.B."/>
            <person name="Clum A."/>
            <person name="Lindquist E."/>
            <person name="Daum C."/>
            <person name="Ramamoorthy G.K."/>
            <person name="Gryganskyi A."/>
            <person name="Culley D."/>
            <person name="Magnuson J.K."/>
            <person name="James T.Y."/>
            <person name="O'Malley M.A."/>
            <person name="Stajich J.E."/>
            <person name="Spatafora J.W."/>
            <person name="Visel A."/>
            <person name="Grigoriev I.V."/>
        </authorList>
    </citation>
    <scope>NUCLEOTIDE SEQUENCE [LARGE SCALE GENOMIC DNA]</scope>
    <source>
        <strain evidence="3 4">NRRL 1336</strain>
    </source>
</reference>
<organism evidence="3 4">
    <name type="scientific">Absidia repens</name>
    <dbReference type="NCBI Taxonomy" id="90262"/>
    <lineage>
        <taxon>Eukaryota</taxon>
        <taxon>Fungi</taxon>
        <taxon>Fungi incertae sedis</taxon>
        <taxon>Mucoromycota</taxon>
        <taxon>Mucoromycotina</taxon>
        <taxon>Mucoromycetes</taxon>
        <taxon>Mucorales</taxon>
        <taxon>Cunninghamellaceae</taxon>
        <taxon>Absidia</taxon>
    </lineage>
</organism>